<name>J7RH70_9APHY</name>
<dbReference type="Proteomes" id="UP000006352">
    <property type="component" value="Unassembled WGS sequence"/>
</dbReference>
<keyword evidence="1" id="KW-0812">Transmembrane</keyword>
<gene>
    <name evidence="2" type="ORF">FIBRA_09229</name>
</gene>
<dbReference type="RefSeq" id="XP_012176938.1">
    <property type="nucleotide sequence ID" value="XM_012321548.1"/>
</dbReference>
<dbReference type="GeneID" id="24101817"/>
<protein>
    <submittedName>
        <fullName evidence="2">Uncharacterized protein</fullName>
    </submittedName>
</protein>
<accession>J7RH70</accession>
<proteinExistence type="predicted"/>
<dbReference type="InParanoid" id="J7RH70"/>
<evidence type="ECO:0000256" key="1">
    <source>
        <dbReference type="SAM" id="Phobius"/>
    </source>
</evidence>
<keyword evidence="1" id="KW-1133">Transmembrane helix</keyword>
<keyword evidence="3" id="KW-1185">Reference proteome</keyword>
<evidence type="ECO:0000313" key="2">
    <source>
        <dbReference type="EMBL" id="CCM06917.1"/>
    </source>
</evidence>
<organism evidence="2 3">
    <name type="scientific">Fibroporia radiculosa</name>
    <dbReference type="NCBI Taxonomy" id="599839"/>
    <lineage>
        <taxon>Eukaryota</taxon>
        <taxon>Fungi</taxon>
        <taxon>Dikarya</taxon>
        <taxon>Basidiomycota</taxon>
        <taxon>Agaricomycotina</taxon>
        <taxon>Agaricomycetes</taxon>
        <taxon>Polyporales</taxon>
        <taxon>Fibroporiaceae</taxon>
        <taxon>Fibroporia</taxon>
    </lineage>
</organism>
<feature type="transmembrane region" description="Helical" evidence="1">
    <location>
        <begin position="7"/>
        <end position="34"/>
    </location>
</feature>
<evidence type="ECO:0000313" key="3">
    <source>
        <dbReference type="Proteomes" id="UP000006352"/>
    </source>
</evidence>
<dbReference type="EMBL" id="HE797567">
    <property type="protein sequence ID" value="CCM06917.1"/>
    <property type="molecule type" value="Genomic_DNA"/>
</dbReference>
<keyword evidence="1" id="KW-0472">Membrane</keyword>
<sequence length="166" mass="18731">MASTTLLLTLLLTSWFLITFLILILILVLAVFFLKETYTFRVHVDQIPTPVTTSIDKQALNWANNGAQVMSPIELTPAPFTDLLSALLGFFLTTLLSILALTLIVPLTLRLTIQHLEREHQWAFNITATAQRPLPHTTTTLPIIAANCDSNNPTQVYFEYIREHQD</sequence>
<reference evidence="2 3" key="1">
    <citation type="journal article" date="2012" name="Appl. Environ. Microbiol.">
        <title>Short-read sequencing for genomic analysis of the brown rot fungus Fibroporia radiculosa.</title>
        <authorList>
            <person name="Tang J.D."/>
            <person name="Perkins A.D."/>
            <person name="Sonstegard T.S."/>
            <person name="Schroeder S.G."/>
            <person name="Burgess S.C."/>
            <person name="Diehl S.V."/>
        </authorList>
    </citation>
    <scope>NUCLEOTIDE SEQUENCE [LARGE SCALE GENOMIC DNA]</scope>
    <source>
        <strain evidence="2 3">TFFH 294</strain>
    </source>
</reference>
<dbReference type="AlphaFoldDB" id="J7RH70"/>
<feature type="transmembrane region" description="Helical" evidence="1">
    <location>
        <begin position="83"/>
        <end position="109"/>
    </location>
</feature>
<dbReference type="HOGENOM" id="CLU_104703_0_0_1"/>